<dbReference type="RefSeq" id="WP_185087845.1">
    <property type="nucleotide sequence ID" value="NZ_JACHJB010000003.1"/>
</dbReference>
<evidence type="ECO:0000259" key="2">
    <source>
        <dbReference type="Pfam" id="PF00582"/>
    </source>
</evidence>
<gene>
    <name evidence="3" type="ORF">FHU36_006551</name>
</gene>
<evidence type="ECO:0000313" key="4">
    <source>
        <dbReference type="Proteomes" id="UP000583800"/>
    </source>
</evidence>
<dbReference type="SUPFAM" id="SSF52402">
    <property type="entry name" value="Adenine nucleotide alpha hydrolases-like"/>
    <property type="match status" value="2"/>
</dbReference>
<dbReference type="PANTHER" id="PTHR46268:SF6">
    <property type="entry name" value="UNIVERSAL STRESS PROTEIN UP12"/>
    <property type="match status" value="1"/>
</dbReference>
<comment type="caution">
    <text evidence="3">The sequence shown here is derived from an EMBL/GenBank/DDBJ whole genome shotgun (WGS) entry which is preliminary data.</text>
</comment>
<evidence type="ECO:0000256" key="1">
    <source>
        <dbReference type="ARBA" id="ARBA00008791"/>
    </source>
</evidence>
<accession>A0A7X0CAX9</accession>
<dbReference type="Pfam" id="PF00582">
    <property type="entry name" value="Usp"/>
    <property type="match status" value="2"/>
</dbReference>
<protein>
    <submittedName>
        <fullName evidence="3">Nucleotide-binding universal stress UspA family protein</fullName>
    </submittedName>
</protein>
<dbReference type="InterPro" id="IPR006015">
    <property type="entry name" value="Universal_stress_UspA"/>
</dbReference>
<evidence type="ECO:0000313" key="3">
    <source>
        <dbReference type="EMBL" id="MBB6349979.1"/>
    </source>
</evidence>
<sequence length="287" mass="29974">MTEPIVVGFDGSAPSLHAVSWAGQEAVIRGAPLHMVYATERWTPDALLVPEPAGWEVEAEAAAREQLEQAANQVRAGRPGVPVTTVVVSSGAAEALLQTAEGAQLLVVGNRGRGGFAELLLGSVSRHVATRAPCPVAVVRQPQAGDFRVIVVGVTGLPGQEALLDFAFREAALRGATLRAVHAWTHPGTVTPWTVDPAVYDIEAVGQDEALLLSQILAGWREKYPDVDLVQHVVHAHPAKALAKASAEADLVVVGASHGAARALLGLGGTAHAVLHHTRAPVVVVRH</sequence>
<dbReference type="Gene3D" id="3.40.50.620">
    <property type="entry name" value="HUPs"/>
    <property type="match status" value="2"/>
</dbReference>
<organism evidence="3 4">
    <name type="scientific">Nonomuraea muscovyensis</name>
    <dbReference type="NCBI Taxonomy" id="1124761"/>
    <lineage>
        <taxon>Bacteria</taxon>
        <taxon>Bacillati</taxon>
        <taxon>Actinomycetota</taxon>
        <taxon>Actinomycetes</taxon>
        <taxon>Streptosporangiales</taxon>
        <taxon>Streptosporangiaceae</taxon>
        <taxon>Nonomuraea</taxon>
    </lineage>
</organism>
<dbReference type="InterPro" id="IPR006016">
    <property type="entry name" value="UspA"/>
</dbReference>
<feature type="domain" description="UspA" evidence="2">
    <location>
        <begin position="1"/>
        <end position="140"/>
    </location>
</feature>
<dbReference type="AlphaFoldDB" id="A0A7X0CAX9"/>
<keyword evidence="4" id="KW-1185">Reference proteome</keyword>
<feature type="domain" description="UspA" evidence="2">
    <location>
        <begin position="147"/>
        <end position="286"/>
    </location>
</feature>
<dbReference type="InterPro" id="IPR014729">
    <property type="entry name" value="Rossmann-like_a/b/a_fold"/>
</dbReference>
<proteinExistence type="inferred from homology"/>
<reference evidence="3 4" key="1">
    <citation type="submission" date="2020-08" db="EMBL/GenBank/DDBJ databases">
        <title>Sequencing the genomes of 1000 actinobacteria strains.</title>
        <authorList>
            <person name="Klenk H.-P."/>
        </authorList>
    </citation>
    <scope>NUCLEOTIDE SEQUENCE [LARGE SCALE GENOMIC DNA]</scope>
    <source>
        <strain evidence="3 4">DSM 45913</strain>
    </source>
</reference>
<dbReference type="Proteomes" id="UP000583800">
    <property type="component" value="Unassembled WGS sequence"/>
</dbReference>
<dbReference type="PANTHER" id="PTHR46268">
    <property type="entry name" value="STRESS RESPONSE PROTEIN NHAX"/>
    <property type="match status" value="1"/>
</dbReference>
<name>A0A7X0CAX9_9ACTN</name>
<dbReference type="EMBL" id="JACHJB010000003">
    <property type="protein sequence ID" value="MBB6349979.1"/>
    <property type="molecule type" value="Genomic_DNA"/>
</dbReference>
<dbReference type="PRINTS" id="PR01438">
    <property type="entry name" value="UNVRSLSTRESS"/>
</dbReference>
<comment type="similarity">
    <text evidence="1">Belongs to the universal stress protein A family.</text>
</comment>